<protein>
    <submittedName>
        <fullName evidence="1">Uncharacterized protein</fullName>
    </submittedName>
</protein>
<evidence type="ECO:0000313" key="2">
    <source>
        <dbReference type="Proteomes" id="UP000801492"/>
    </source>
</evidence>
<organism evidence="1 2">
    <name type="scientific">Ignelater luminosus</name>
    <name type="common">Cucubano</name>
    <name type="synonym">Pyrophorus luminosus</name>
    <dbReference type="NCBI Taxonomy" id="2038154"/>
    <lineage>
        <taxon>Eukaryota</taxon>
        <taxon>Metazoa</taxon>
        <taxon>Ecdysozoa</taxon>
        <taxon>Arthropoda</taxon>
        <taxon>Hexapoda</taxon>
        <taxon>Insecta</taxon>
        <taxon>Pterygota</taxon>
        <taxon>Neoptera</taxon>
        <taxon>Endopterygota</taxon>
        <taxon>Coleoptera</taxon>
        <taxon>Polyphaga</taxon>
        <taxon>Elateriformia</taxon>
        <taxon>Elateroidea</taxon>
        <taxon>Elateridae</taxon>
        <taxon>Agrypninae</taxon>
        <taxon>Pyrophorini</taxon>
        <taxon>Ignelater</taxon>
    </lineage>
</organism>
<evidence type="ECO:0000313" key="1">
    <source>
        <dbReference type="EMBL" id="KAF2885057.1"/>
    </source>
</evidence>
<dbReference type="Proteomes" id="UP000801492">
    <property type="component" value="Unassembled WGS sequence"/>
</dbReference>
<sequence length="115" mass="13399">MASQSQRQMGKMIGVSGTMVNYHINKSLKLKVRKKLQVHRMTKVNIEKRKKCSWGLYRALNNKKWMPKSPDEMKQQLWGTNANNVAALKRAVKRAWKDMSQELVNKALASWPKRC</sequence>
<name>A0A8K0G1Q1_IGNLU</name>
<dbReference type="EMBL" id="VTPC01090040">
    <property type="protein sequence ID" value="KAF2885057.1"/>
    <property type="molecule type" value="Genomic_DNA"/>
</dbReference>
<dbReference type="Gene3D" id="3.30.420.10">
    <property type="entry name" value="Ribonuclease H-like superfamily/Ribonuclease H"/>
    <property type="match status" value="1"/>
</dbReference>
<proteinExistence type="predicted"/>
<accession>A0A8K0G1Q1</accession>
<comment type="caution">
    <text evidence="1">The sequence shown here is derived from an EMBL/GenBank/DDBJ whole genome shotgun (WGS) entry which is preliminary data.</text>
</comment>
<dbReference type="OrthoDB" id="8192496at2759"/>
<gene>
    <name evidence="1" type="ORF">ILUMI_21112</name>
</gene>
<keyword evidence="2" id="KW-1185">Reference proteome</keyword>
<reference evidence="1" key="1">
    <citation type="submission" date="2019-08" db="EMBL/GenBank/DDBJ databases">
        <title>The genome of the North American firefly Photinus pyralis.</title>
        <authorList>
            <consortium name="Photinus pyralis genome working group"/>
            <person name="Fallon T.R."/>
            <person name="Sander Lower S.E."/>
            <person name="Weng J.-K."/>
        </authorList>
    </citation>
    <scope>NUCLEOTIDE SEQUENCE</scope>
    <source>
        <strain evidence="1">TRF0915ILg1</strain>
        <tissue evidence="1">Whole body</tissue>
    </source>
</reference>
<dbReference type="AlphaFoldDB" id="A0A8K0G1Q1"/>
<dbReference type="GO" id="GO:0003676">
    <property type="term" value="F:nucleic acid binding"/>
    <property type="evidence" value="ECO:0007669"/>
    <property type="project" value="InterPro"/>
</dbReference>
<dbReference type="InterPro" id="IPR036397">
    <property type="entry name" value="RNaseH_sf"/>
</dbReference>